<reference evidence="1" key="1">
    <citation type="submission" date="2020-08" db="EMBL/GenBank/DDBJ databases">
        <title>Multicomponent nature underlies the extraordinary mechanical properties of spider dragline silk.</title>
        <authorList>
            <person name="Kono N."/>
            <person name="Nakamura H."/>
            <person name="Mori M."/>
            <person name="Yoshida Y."/>
            <person name="Ohtoshi R."/>
            <person name="Malay A.D."/>
            <person name="Moran D.A.P."/>
            <person name="Tomita M."/>
            <person name="Numata K."/>
            <person name="Arakawa K."/>
        </authorList>
    </citation>
    <scope>NUCLEOTIDE SEQUENCE</scope>
</reference>
<dbReference type="AlphaFoldDB" id="A0A8X6MEJ8"/>
<keyword evidence="2" id="KW-1185">Reference proteome</keyword>
<sequence>MTREMDRAKLSAAAWKIIANQRIGSVPVASGNILANDGNGIGLYVFSMLHLPTSSQKTTVCFGSSSKYRVEFSRFTSQNVSYVCESSWLCSKKALNHSPVSATIFQRTLGITVQHS</sequence>
<organism evidence="1 2">
    <name type="scientific">Nephila pilipes</name>
    <name type="common">Giant wood spider</name>
    <name type="synonym">Nephila maculata</name>
    <dbReference type="NCBI Taxonomy" id="299642"/>
    <lineage>
        <taxon>Eukaryota</taxon>
        <taxon>Metazoa</taxon>
        <taxon>Ecdysozoa</taxon>
        <taxon>Arthropoda</taxon>
        <taxon>Chelicerata</taxon>
        <taxon>Arachnida</taxon>
        <taxon>Araneae</taxon>
        <taxon>Araneomorphae</taxon>
        <taxon>Entelegynae</taxon>
        <taxon>Araneoidea</taxon>
        <taxon>Nephilidae</taxon>
        <taxon>Nephila</taxon>
    </lineage>
</organism>
<dbReference type="Proteomes" id="UP000887013">
    <property type="component" value="Unassembled WGS sequence"/>
</dbReference>
<evidence type="ECO:0000313" key="2">
    <source>
        <dbReference type="Proteomes" id="UP000887013"/>
    </source>
</evidence>
<accession>A0A8X6MEJ8</accession>
<gene>
    <name evidence="1" type="ORF">NPIL_566441</name>
</gene>
<dbReference type="OrthoDB" id="10409910at2759"/>
<dbReference type="EMBL" id="BMAW01044454">
    <property type="protein sequence ID" value="GFS44804.1"/>
    <property type="molecule type" value="Genomic_DNA"/>
</dbReference>
<protein>
    <submittedName>
        <fullName evidence="1">Uncharacterized protein</fullName>
    </submittedName>
</protein>
<proteinExistence type="predicted"/>
<name>A0A8X6MEJ8_NEPPI</name>
<comment type="caution">
    <text evidence="1">The sequence shown here is derived from an EMBL/GenBank/DDBJ whole genome shotgun (WGS) entry which is preliminary data.</text>
</comment>
<evidence type="ECO:0000313" key="1">
    <source>
        <dbReference type="EMBL" id="GFS44804.1"/>
    </source>
</evidence>